<dbReference type="EMBL" id="JAUUTY010000004">
    <property type="protein sequence ID" value="KAK1646169.1"/>
    <property type="molecule type" value="Genomic_DNA"/>
</dbReference>
<dbReference type="InterPro" id="IPR009057">
    <property type="entry name" value="Homeodomain-like_sf"/>
</dbReference>
<evidence type="ECO:0000256" key="4">
    <source>
        <dbReference type="ARBA" id="ARBA00023054"/>
    </source>
</evidence>
<dbReference type="InterPro" id="IPR002913">
    <property type="entry name" value="START_lipid-bd_dom"/>
</dbReference>
<dbReference type="CDD" id="cd00086">
    <property type="entry name" value="homeodomain"/>
    <property type="match status" value="1"/>
</dbReference>
<dbReference type="Gene3D" id="1.10.10.60">
    <property type="entry name" value="Homeodomain-like"/>
    <property type="match status" value="1"/>
</dbReference>
<dbReference type="FunFam" id="1.10.10.60:FF:000229">
    <property type="entry name" value="Homeobox-leucine zipper protein HDG1"/>
    <property type="match status" value="1"/>
</dbReference>
<dbReference type="SUPFAM" id="SSF55961">
    <property type="entry name" value="Bet v1-like"/>
    <property type="match status" value="1"/>
</dbReference>
<evidence type="ECO:0000256" key="5">
    <source>
        <dbReference type="ARBA" id="ARBA00023125"/>
    </source>
</evidence>
<dbReference type="Pfam" id="PF00046">
    <property type="entry name" value="Homeodomain"/>
    <property type="match status" value="1"/>
</dbReference>
<evidence type="ECO:0000313" key="15">
    <source>
        <dbReference type="EMBL" id="KAK1646169.1"/>
    </source>
</evidence>
<accession>A0AAD8S5Y4</accession>
<dbReference type="InterPro" id="IPR057993">
    <property type="entry name" value="HD-Zip_IV_C"/>
</dbReference>
<gene>
    <name evidence="15" type="ORF">QYE76_063974</name>
</gene>
<proteinExistence type="inferred from homology"/>
<keyword evidence="3" id="KW-0805">Transcription regulation</keyword>
<evidence type="ECO:0000313" key="16">
    <source>
        <dbReference type="Proteomes" id="UP001231189"/>
    </source>
</evidence>
<keyword evidence="8 9" id="KW-0539">Nucleus</keyword>
<feature type="compositionally biased region" description="Acidic residues" evidence="12">
    <location>
        <begin position="30"/>
        <end position="44"/>
    </location>
</feature>
<keyword evidence="16" id="KW-1185">Reference proteome</keyword>
<feature type="DNA-binding region" description="Homeobox" evidence="9">
    <location>
        <begin position="58"/>
        <end position="117"/>
    </location>
</feature>
<evidence type="ECO:0000256" key="2">
    <source>
        <dbReference type="ARBA" id="ARBA00006789"/>
    </source>
</evidence>
<dbReference type="PROSITE" id="PS00027">
    <property type="entry name" value="HOMEOBOX_1"/>
    <property type="match status" value="1"/>
</dbReference>
<evidence type="ECO:0000256" key="8">
    <source>
        <dbReference type="ARBA" id="ARBA00023242"/>
    </source>
</evidence>
<comment type="caution">
    <text evidence="15">The sequence shown here is derived from an EMBL/GenBank/DDBJ whole genome shotgun (WGS) entry which is preliminary data.</text>
</comment>
<dbReference type="InterPro" id="IPR017970">
    <property type="entry name" value="Homeobox_CS"/>
</dbReference>
<dbReference type="GO" id="GO:0000981">
    <property type="term" value="F:DNA-binding transcription factor activity, RNA polymerase II-specific"/>
    <property type="evidence" value="ECO:0007669"/>
    <property type="project" value="InterPro"/>
</dbReference>
<sequence>MDGKWHGNVYDELDLTIPSDDKDSFWDSVSIDDDDDDDPTDEDYTGASSSRNKRKWSASKHSHRHSRDQIQQLEATFLECPHPDENMRLALAEKLGLSILQVKFWFQNRRTAKKNQHDKANNKMLREENEALQAEHKAINAALRKKICPTCAGPMVPRKVSPEIQRLLQENVKLQEEMLHVREVLEASRKAKKPMPGSYSQLAADLDINDSASSSSVMNAAVPPPQHHAHMHPMGQGCVRDSCTRASVLPTALLWRLLDARDEFRMMVKNDGIMWLPTLDGDVLDYPRYHRTTFPGILGQCPPGFGANGTRDSGLVKGRGPELVKILTDVTRFCEAFPGLVGNVTSNNILLSNNANHGQVQLMNVNLTVLSPRMPICNAMFARQCVLIDTNTWAIVDVSVNDMYGQGSTSGASTGINGGVPMACRMLPSGCLIHDLNNGHCTVTWIVNVELDSTVVPGLYLPLLRSGHALGARRWLTSLQRHCQYLAILRLNPTRYLGKTSCAPKAKNRVLELARKMTARFCATLCGAGPGGQPWSSVEEWRGKCAGGIGGAESFEVAVRVATLHTAANNAQGLQAGLVVSAATTVWLPGIPANHVYVYLCDGSRRADWDTFFNGMPVQQEDYFAPIQFPPHYAVSVLRPEAADGATHKKVMLQQMRGDQSCKLLAYAPIDEQALKQVMRGGSHAAVSLLPSGFVVLPDGRADERIHPGDNKRASGSATTRYRNNDGCIVSVLFQRFLGGPAPQENITKYIIDQLGTLVSHSVVKIKEAVHARVVVTVSA</sequence>
<evidence type="ECO:0000256" key="12">
    <source>
        <dbReference type="SAM" id="MobiDB-lite"/>
    </source>
</evidence>
<dbReference type="SMART" id="SM00389">
    <property type="entry name" value="HOX"/>
    <property type="match status" value="1"/>
</dbReference>
<dbReference type="GO" id="GO:0008289">
    <property type="term" value="F:lipid binding"/>
    <property type="evidence" value="ECO:0007669"/>
    <property type="project" value="InterPro"/>
</dbReference>
<feature type="domain" description="Homeobox" evidence="13">
    <location>
        <begin position="56"/>
        <end position="116"/>
    </location>
</feature>
<dbReference type="GO" id="GO:0005634">
    <property type="term" value="C:nucleus"/>
    <property type="evidence" value="ECO:0007669"/>
    <property type="project" value="UniProtKB-SubCell"/>
</dbReference>
<dbReference type="PANTHER" id="PTHR45654:SF62">
    <property type="entry name" value="HOMEOBOX DOMAIN-CONTAINING PROTEIN"/>
    <property type="match status" value="1"/>
</dbReference>
<keyword evidence="7" id="KW-0804">Transcription</keyword>
<dbReference type="Proteomes" id="UP001231189">
    <property type="component" value="Unassembled WGS sequence"/>
</dbReference>
<feature type="region of interest" description="Disordered" evidence="12">
    <location>
        <begin position="14"/>
        <end position="67"/>
    </location>
</feature>
<feature type="domain" description="START" evidence="14">
    <location>
        <begin position="259"/>
        <end position="488"/>
    </location>
</feature>
<evidence type="ECO:0000256" key="3">
    <source>
        <dbReference type="ARBA" id="ARBA00023015"/>
    </source>
</evidence>
<evidence type="ECO:0000259" key="14">
    <source>
        <dbReference type="PROSITE" id="PS50848"/>
    </source>
</evidence>
<protein>
    <submittedName>
        <fullName evidence="15">Uncharacterized protein</fullName>
    </submittedName>
</protein>
<dbReference type="PROSITE" id="PS50071">
    <property type="entry name" value="HOMEOBOX_2"/>
    <property type="match status" value="1"/>
</dbReference>
<keyword evidence="4 11" id="KW-0175">Coiled coil</keyword>
<evidence type="ECO:0000259" key="13">
    <source>
        <dbReference type="PROSITE" id="PS50071"/>
    </source>
</evidence>
<dbReference type="SUPFAM" id="SSF46689">
    <property type="entry name" value="Homeodomain-like"/>
    <property type="match status" value="1"/>
</dbReference>
<evidence type="ECO:0000256" key="10">
    <source>
        <dbReference type="RuleBase" id="RU000682"/>
    </source>
</evidence>
<evidence type="ECO:0000256" key="7">
    <source>
        <dbReference type="ARBA" id="ARBA00023163"/>
    </source>
</evidence>
<feature type="compositionally biased region" description="Basic residues" evidence="12">
    <location>
        <begin position="51"/>
        <end position="66"/>
    </location>
</feature>
<dbReference type="Pfam" id="PF25797">
    <property type="entry name" value="PDF2_C"/>
    <property type="match status" value="1"/>
</dbReference>
<dbReference type="PANTHER" id="PTHR45654">
    <property type="entry name" value="HOMEOBOX-LEUCINE ZIPPER PROTEIN MERISTEM L1"/>
    <property type="match status" value="1"/>
</dbReference>
<dbReference type="InterPro" id="IPR001356">
    <property type="entry name" value="HD"/>
</dbReference>
<dbReference type="InterPro" id="IPR042160">
    <property type="entry name" value="HD-Zip_IV"/>
</dbReference>
<organism evidence="15 16">
    <name type="scientific">Lolium multiflorum</name>
    <name type="common">Italian ryegrass</name>
    <name type="synonym">Lolium perenne subsp. multiflorum</name>
    <dbReference type="NCBI Taxonomy" id="4521"/>
    <lineage>
        <taxon>Eukaryota</taxon>
        <taxon>Viridiplantae</taxon>
        <taxon>Streptophyta</taxon>
        <taxon>Embryophyta</taxon>
        <taxon>Tracheophyta</taxon>
        <taxon>Spermatophyta</taxon>
        <taxon>Magnoliopsida</taxon>
        <taxon>Liliopsida</taxon>
        <taxon>Poales</taxon>
        <taxon>Poaceae</taxon>
        <taxon>BOP clade</taxon>
        <taxon>Pooideae</taxon>
        <taxon>Poodae</taxon>
        <taxon>Poeae</taxon>
        <taxon>Poeae Chloroplast Group 2 (Poeae type)</taxon>
        <taxon>Loliodinae</taxon>
        <taxon>Loliinae</taxon>
        <taxon>Lolium</taxon>
    </lineage>
</organism>
<keyword evidence="5 9" id="KW-0238">DNA-binding</keyword>
<evidence type="ECO:0000256" key="11">
    <source>
        <dbReference type="SAM" id="Coils"/>
    </source>
</evidence>
<keyword evidence="6 9" id="KW-0371">Homeobox</keyword>
<dbReference type="GO" id="GO:0003677">
    <property type="term" value="F:DNA binding"/>
    <property type="evidence" value="ECO:0007669"/>
    <property type="project" value="UniProtKB-UniRule"/>
</dbReference>
<comment type="subcellular location">
    <subcellularLocation>
        <location evidence="1 9 10">Nucleus</location>
    </subcellularLocation>
</comment>
<comment type="similarity">
    <text evidence="2">Belongs to the HD-ZIP homeobox family. Class IV subfamily.</text>
</comment>
<evidence type="ECO:0000256" key="9">
    <source>
        <dbReference type="PROSITE-ProRule" id="PRU00108"/>
    </source>
</evidence>
<dbReference type="PROSITE" id="PS50848">
    <property type="entry name" value="START"/>
    <property type="match status" value="1"/>
</dbReference>
<name>A0AAD8S5Y4_LOLMU</name>
<dbReference type="Pfam" id="PF01852">
    <property type="entry name" value="START"/>
    <property type="match status" value="1"/>
</dbReference>
<reference evidence="15" key="1">
    <citation type="submission" date="2023-07" db="EMBL/GenBank/DDBJ databases">
        <title>A chromosome-level genome assembly of Lolium multiflorum.</title>
        <authorList>
            <person name="Chen Y."/>
            <person name="Copetti D."/>
            <person name="Kolliker R."/>
            <person name="Studer B."/>
        </authorList>
    </citation>
    <scope>NUCLEOTIDE SEQUENCE</scope>
    <source>
        <strain evidence="15">02402/16</strain>
        <tissue evidence="15">Leaf</tissue>
    </source>
</reference>
<dbReference type="AlphaFoldDB" id="A0AAD8S5Y4"/>
<evidence type="ECO:0000256" key="6">
    <source>
        <dbReference type="ARBA" id="ARBA00023155"/>
    </source>
</evidence>
<feature type="coiled-coil region" evidence="11">
    <location>
        <begin position="110"/>
        <end position="184"/>
    </location>
</feature>
<evidence type="ECO:0000256" key="1">
    <source>
        <dbReference type="ARBA" id="ARBA00004123"/>
    </source>
</evidence>